<dbReference type="Gene3D" id="6.10.140.420">
    <property type="match status" value="1"/>
</dbReference>
<dbReference type="EMBL" id="MU001502">
    <property type="protein sequence ID" value="KAF2443590.1"/>
    <property type="molecule type" value="Genomic_DNA"/>
</dbReference>
<feature type="domain" description="CWF21" evidence="8">
    <location>
        <begin position="54"/>
        <end position="99"/>
    </location>
</feature>
<evidence type="ECO:0000256" key="1">
    <source>
        <dbReference type="ARBA" id="ARBA00004123"/>
    </source>
</evidence>
<gene>
    <name evidence="9" type="ORF">P171DRAFT_432819</name>
</gene>
<keyword evidence="10" id="KW-1185">Reference proteome</keyword>
<reference evidence="9" key="1">
    <citation type="journal article" date="2020" name="Stud. Mycol.">
        <title>101 Dothideomycetes genomes: a test case for predicting lifestyles and emergence of pathogens.</title>
        <authorList>
            <person name="Haridas S."/>
            <person name="Albert R."/>
            <person name="Binder M."/>
            <person name="Bloem J."/>
            <person name="Labutti K."/>
            <person name="Salamov A."/>
            <person name="Andreopoulos B."/>
            <person name="Baker S."/>
            <person name="Barry K."/>
            <person name="Bills G."/>
            <person name="Bluhm B."/>
            <person name="Cannon C."/>
            <person name="Castanera R."/>
            <person name="Culley D."/>
            <person name="Daum C."/>
            <person name="Ezra D."/>
            <person name="Gonzalez J."/>
            <person name="Henrissat B."/>
            <person name="Kuo A."/>
            <person name="Liang C."/>
            <person name="Lipzen A."/>
            <person name="Lutzoni F."/>
            <person name="Magnuson J."/>
            <person name="Mondo S."/>
            <person name="Nolan M."/>
            <person name="Ohm R."/>
            <person name="Pangilinan J."/>
            <person name="Park H.-J."/>
            <person name="Ramirez L."/>
            <person name="Alfaro M."/>
            <person name="Sun H."/>
            <person name="Tritt A."/>
            <person name="Yoshinaga Y."/>
            <person name="Zwiers L.-H."/>
            <person name="Turgeon B."/>
            <person name="Goodwin S."/>
            <person name="Spatafora J."/>
            <person name="Crous P."/>
            <person name="Grigoriev I."/>
        </authorList>
    </citation>
    <scope>NUCLEOTIDE SEQUENCE</scope>
    <source>
        <strain evidence="9">CBS 690.94</strain>
    </source>
</reference>
<dbReference type="CDD" id="cd21372">
    <property type="entry name" value="cwf21_CWC21-like"/>
    <property type="match status" value="1"/>
</dbReference>
<evidence type="ECO:0000256" key="4">
    <source>
        <dbReference type="ARBA" id="ARBA00022728"/>
    </source>
</evidence>
<evidence type="ECO:0000313" key="10">
    <source>
        <dbReference type="Proteomes" id="UP000799764"/>
    </source>
</evidence>
<dbReference type="GO" id="GO:0008380">
    <property type="term" value="P:RNA splicing"/>
    <property type="evidence" value="ECO:0007669"/>
    <property type="project" value="UniProtKB-KW"/>
</dbReference>
<feature type="compositionally biased region" description="Polar residues" evidence="7">
    <location>
        <begin position="1"/>
        <end position="23"/>
    </location>
</feature>
<keyword evidence="6" id="KW-0539">Nucleus</keyword>
<accession>A0A9P4PEJ3</accession>
<keyword evidence="5" id="KW-0508">mRNA splicing</keyword>
<dbReference type="SMART" id="SM01115">
    <property type="entry name" value="cwf21"/>
    <property type="match status" value="1"/>
</dbReference>
<dbReference type="GO" id="GO:0005681">
    <property type="term" value="C:spliceosomal complex"/>
    <property type="evidence" value="ECO:0007669"/>
    <property type="project" value="UniProtKB-KW"/>
</dbReference>
<evidence type="ECO:0000259" key="8">
    <source>
        <dbReference type="SMART" id="SM01115"/>
    </source>
</evidence>
<feature type="compositionally biased region" description="Acidic residues" evidence="7">
    <location>
        <begin position="76"/>
        <end position="85"/>
    </location>
</feature>
<evidence type="ECO:0000313" key="9">
    <source>
        <dbReference type="EMBL" id="KAF2443590.1"/>
    </source>
</evidence>
<dbReference type="Pfam" id="PF08312">
    <property type="entry name" value="cwf21"/>
    <property type="match status" value="1"/>
</dbReference>
<feature type="region of interest" description="Disordered" evidence="7">
    <location>
        <begin position="94"/>
        <end position="184"/>
    </location>
</feature>
<feature type="region of interest" description="Disordered" evidence="7">
    <location>
        <begin position="70"/>
        <end position="89"/>
    </location>
</feature>
<evidence type="ECO:0000256" key="3">
    <source>
        <dbReference type="ARBA" id="ARBA00022664"/>
    </source>
</evidence>
<keyword evidence="3" id="KW-0507">mRNA processing</keyword>
<dbReference type="InterPro" id="IPR051372">
    <property type="entry name" value="CWC21"/>
</dbReference>
<feature type="region of interest" description="Disordered" evidence="7">
    <location>
        <begin position="1"/>
        <end position="61"/>
    </location>
</feature>
<comment type="subcellular location">
    <subcellularLocation>
        <location evidence="1">Nucleus</location>
    </subcellularLocation>
</comment>
<dbReference type="OrthoDB" id="10267305at2759"/>
<dbReference type="PANTHER" id="PTHR36562">
    <property type="entry name" value="SERINE/ARGININE REPETITIVE MATRIX 2"/>
    <property type="match status" value="1"/>
</dbReference>
<protein>
    <submittedName>
        <fullName evidence="9">Cwf21-domain-containing protein</fullName>
    </submittedName>
</protein>
<keyword evidence="4" id="KW-0747">Spliceosome</keyword>
<organism evidence="9 10">
    <name type="scientific">Karstenula rhodostoma CBS 690.94</name>
    <dbReference type="NCBI Taxonomy" id="1392251"/>
    <lineage>
        <taxon>Eukaryota</taxon>
        <taxon>Fungi</taxon>
        <taxon>Dikarya</taxon>
        <taxon>Ascomycota</taxon>
        <taxon>Pezizomycotina</taxon>
        <taxon>Dothideomycetes</taxon>
        <taxon>Pleosporomycetidae</taxon>
        <taxon>Pleosporales</taxon>
        <taxon>Massarineae</taxon>
        <taxon>Didymosphaeriaceae</taxon>
        <taxon>Karstenula</taxon>
    </lineage>
</organism>
<evidence type="ECO:0000256" key="5">
    <source>
        <dbReference type="ARBA" id="ARBA00023187"/>
    </source>
</evidence>
<dbReference type="GO" id="GO:0006397">
    <property type="term" value="P:mRNA processing"/>
    <property type="evidence" value="ECO:0007669"/>
    <property type="project" value="UniProtKB-KW"/>
</dbReference>
<dbReference type="Proteomes" id="UP000799764">
    <property type="component" value="Unassembled WGS sequence"/>
</dbReference>
<sequence length="184" mass="21331">MSSNVGLSTPRGSGTSGYVQKNRSLLKPRDKAAPYSKDWDSAKHRQRQPDPEILEHDRKREIEVKVLELRDKLEDEGLDEDEIDDRCDGLRKKLEEERKAGKGAGPDARNLKSHQVHDSSSPQAKIEESERLRKALGISADYEEGSHWRKQEERLRESLAQRERDDEEQLQKAKEARRYRDDSE</sequence>
<evidence type="ECO:0000256" key="6">
    <source>
        <dbReference type="ARBA" id="ARBA00023242"/>
    </source>
</evidence>
<name>A0A9P4PEJ3_9PLEO</name>
<dbReference type="PANTHER" id="PTHR36562:SF5">
    <property type="entry name" value="SERINE_ARGININE REPETITIVE MATRIX 2"/>
    <property type="match status" value="1"/>
</dbReference>
<comment type="caution">
    <text evidence="9">The sequence shown here is derived from an EMBL/GenBank/DDBJ whole genome shotgun (WGS) entry which is preliminary data.</text>
</comment>
<dbReference type="InterPro" id="IPR013170">
    <property type="entry name" value="mRNA_splic_Cwf21_dom"/>
</dbReference>
<feature type="compositionally biased region" description="Basic and acidic residues" evidence="7">
    <location>
        <begin position="27"/>
        <end position="61"/>
    </location>
</feature>
<comment type="similarity">
    <text evidence="2">Belongs to the CWC21 family.</text>
</comment>
<evidence type="ECO:0000256" key="2">
    <source>
        <dbReference type="ARBA" id="ARBA00005954"/>
    </source>
</evidence>
<evidence type="ECO:0000256" key="7">
    <source>
        <dbReference type="SAM" id="MobiDB-lite"/>
    </source>
</evidence>
<dbReference type="AlphaFoldDB" id="A0A9P4PEJ3"/>
<proteinExistence type="inferred from homology"/>
<feature type="compositionally biased region" description="Basic and acidic residues" evidence="7">
    <location>
        <begin position="144"/>
        <end position="184"/>
    </location>
</feature>